<keyword evidence="10" id="KW-0007">Acetylation</keyword>
<proteinExistence type="inferred from homology"/>
<evidence type="ECO:0000256" key="4">
    <source>
        <dbReference type="ARBA" id="ARBA00011533"/>
    </source>
</evidence>
<evidence type="ECO:0000256" key="11">
    <source>
        <dbReference type="ARBA" id="ARBA00023128"/>
    </source>
</evidence>
<protein>
    <recommendedName>
        <fullName evidence="5">NADH dehydrogenase [ubiquinone] 1 alpha subcomplex subunit 7</fullName>
    </recommendedName>
    <alternativeName>
        <fullName evidence="14">Complex I-B14.5a</fullName>
    </alternativeName>
    <alternativeName>
        <fullName evidence="13">NADH-ubiquinone oxidoreductase subunit B14.5a</fullName>
    </alternativeName>
</protein>
<dbReference type="STRING" id="131310.A0A0N4ZYR6"/>
<evidence type="ECO:0000256" key="14">
    <source>
        <dbReference type="ARBA" id="ARBA00033401"/>
    </source>
</evidence>
<evidence type="ECO:0000256" key="7">
    <source>
        <dbReference type="ARBA" id="ARBA00022660"/>
    </source>
</evidence>
<evidence type="ECO:0000256" key="3">
    <source>
        <dbReference type="ARBA" id="ARBA00005482"/>
    </source>
</evidence>
<feature type="region of interest" description="Disordered" evidence="15">
    <location>
        <begin position="31"/>
        <end position="74"/>
    </location>
</feature>
<dbReference type="WBParaSite" id="PTRK_0001393300.1">
    <property type="protein sequence ID" value="PTRK_0001393300.1"/>
    <property type="gene ID" value="PTRK_0001393300"/>
</dbReference>
<dbReference type="Proteomes" id="UP000038045">
    <property type="component" value="Unplaced"/>
</dbReference>
<dbReference type="Pfam" id="PF07347">
    <property type="entry name" value="CI-B14_5a"/>
    <property type="match status" value="1"/>
</dbReference>
<evidence type="ECO:0000256" key="9">
    <source>
        <dbReference type="ARBA" id="ARBA00022982"/>
    </source>
</evidence>
<keyword evidence="9" id="KW-0249">Electron transport</keyword>
<evidence type="ECO:0000256" key="6">
    <source>
        <dbReference type="ARBA" id="ARBA00022448"/>
    </source>
</evidence>
<dbReference type="PANTHER" id="PTHR12485">
    <property type="entry name" value="NADH-UBIQUINONE OXIDOREDUCTASE SUBUNIT B"/>
    <property type="match status" value="1"/>
</dbReference>
<keyword evidence="16" id="KW-1185">Reference proteome</keyword>
<dbReference type="PANTHER" id="PTHR12485:SF1">
    <property type="entry name" value="NADH DEHYDROGENASE [UBIQUINONE] 1 ALPHA SUBCOMPLEX SUBUNIT 7"/>
    <property type="match status" value="1"/>
</dbReference>
<comment type="similarity">
    <text evidence="3">Belongs to the complex I NDUFA7 subunit family.</text>
</comment>
<dbReference type="GO" id="GO:0006120">
    <property type="term" value="P:mitochondrial electron transport, NADH to ubiquinone"/>
    <property type="evidence" value="ECO:0007669"/>
    <property type="project" value="TreeGrafter"/>
</dbReference>
<evidence type="ECO:0000256" key="2">
    <source>
        <dbReference type="ARBA" id="ARBA00004443"/>
    </source>
</evidence>
<evidence type="ECO:0000256" key="5">
    <source>
        <dbReference type="ARBA" id="ARBA00016383"/>
    </source>
</evidence>
<keyword evidence="6" id="KW-0813">Transport</keyword>
<keyword evidence="12" id="KW-0472">Membrane</keyword>
<evidence type="ECO:0000256" key="10">
    <source>
        <dbReference type="ARBA" id="ARBA00022990"/>
    </source>
</evidence>
<evidence type="ECO:0000256" key="12">
    <source>
        <dbReference type="ARBA" id="ARBA00023136"/>
    </source>
</evidence>
<evidence type="ECO:0000256" key="1">
    <source>
        <dbReference type="ARBA" id="ARBA00003195"/>
    </source>
</evidence>
<evidence type="ECO:0000313" key="17">
    <source>
        <dbReference type="WBParaSite" id="PTRK_0001393300.1"/>
    </source>
</evidence>
<sequence>MSKLKKIASESIKNRRHTPLGEWIRDKLLAAYRDPKTPPPGLPKAPGESPLYYPHRYPNTQTTRSPPPPSLPDGIYHKLSDNYYLGHDARRCVEPPKQLYKVDSSGEVVFGDQHGNKVDKAVNKGPGDNFGLSTPTPGFGIEWRRSIHFEQESQQKDPVMKNLEKYDRYLSEKH</sequence>
<evidence type="ECO:0000256" key="13">
    <source>
        <dbReference type="ARBA" id="ARBA00030360"/>
    </source>
</evidence>
<keyword evidence="11" id="KW-0496">Mitochondrion</keyword>
<comment type="subunit">
    <text evidence="4">Complex I is composed of 45 different subunits.</text>
</comment>
<keyword evidence="8" id="KW-0999">Mitochondrion inner membrane</keyword>
<evidence type="ECO:0000256" key="15">
    <source>
        <dbReference type="SAM" id="MobiDB-lite"/>
    </source>
</evidence>
<comment type="subcellular location">
    <subcellularLocation>
        <location evidence="2">Mitochondrion inner membrane</location>
        <topology evidence="2">Peripheral membrane protein</topology>
        <orientation evidence="2">Matrix side</orientation>
    </subcellularLocation>
</comment>
<dbReference type="AlphaFoldDB" id="A0A0N4ZYR6"/>
<keyword evidence="7" id="KW-0679">Respiratory chain</keyword>
<organism evidence="16 17">
    <name type="scientific">Parastrongyloides trichosuri</name>
    <name type="common">Possum-specific nematode worm</name>
    <dbReference type="NCBI Taxonomy" id="131310"/>
    <lineage>
        <taxon>Eukaryota</taxon>
        <taxon>Metazoa</taxon>
        <taxon>Ecdysozoa</taxon>
        <taxon>Nematoda</taxon>
        <taxon>Chromadorea</taxon>
        <taxon>Rhabditida</taxon>
        <taxon>Tylenchina</taxon>
        <taxon>Panagrolaimomorpha</taxon>
        <taxon>Strongyloidoidea</taxon>
        <taxon>Strongyloididae</taxon>
        <taxon>Parastrongyloides</taxon>
    </lineage>
</organism>
<dbReference type="GO" id="GO:0005743">
    <property type="term" value="C:mitochondrial inner membrane"/>
    <property type="evidence" value="ECO:0007669"/>
    <property type="project" value="UniProtKB-SubCell"/>
</dbReference>
<evidence type="ECO:0000313" key="16">
    <source>
        <dbReference type="Proteomes" id="UP000038045"/>
    </source>
</evidence>
<accession>A0A0N4ZYR6</accession>
<reference evidence="17" key="1">
    <citation type="submission" date="2017-02" db="UniProtKB">
        <authorList>
            <consortium name="WormBaseParasite"/>
        </authorList>
    </citation>
    <scope>IDENTIFICATION</scope>
</reference>
<dbReference type="InterPro" id="IPR009947">
    <property type="entry name" value="NDUA7"/>
</dbReference>
<comment type="function">
    <text evidence="1">Accessory subunit of the mitochondrial membrane respiratory chain NADH dehydrogenase (Complex I), that is believed not to be involved in catalysis. Complex I functions in the transfer of electrons from NADH to the respiratory chain. The immediate electron acceptor for the enzyme is believed to be ubiquinone.</text>
</comment>
<name>A0A0N4ZYR6_PARTI</name>
<evidence type="ECO:0000256" key="8">
    <source>
        <dbReference type="ARBA" id="ARBA00022792"/>
    </source>
</evidence>